<reference evidence="7 8" key="1">
    <citation type="journal article" date="2012" name="Science">
        <title>The Paleozoic origin of enzymatic lignin decomposition reconstructed from 31 fungal genomes.</title>
        <authorList>
            <person name="Floudas D."/>
            <person name="Binder M."/>
            <person name="Riley R."/>
            <person name="Barry K."/>
            <person name="Blanchette R.A."/>
            <person name="Henrissat B."/>
            <person name="Martinez A.T."/>
            <person name="Otillar R."/>
            <person name="Spatafora J.W."/>
            <person name="Yadav J.S."/>
            <person name="Aerts A."/>
            <person name="Benoit I."/>
            <person name="Boyd A."/>
            <person name="Carlson A."/>
            <person name="Copeland A."/>
            <person name="Coutinho P.M."/>
            <person name="de Vries R.P."/>
            <person name="Ferreira P."/>
            <person name="Findley K."/>
            <person name="Foster B."/>
            <person name="Gaskell J."/>
            <person name="Glotzer D."/>
            <person name="Gorecki P."/>
            <person name="Heitman J."/>
            <person name="Hesse C."/>
            <person name="Hori C."/>
            <person name="Igarashi K."/>
            <person name="Jurgens J.A."/>
            <person name="Kallen N."/>
            <person name="Kersten P."/>
            <person name="Kohler A."/>
            <person name="Kuees U."/>
            <person name="Kumar T.K.A."/>
            <person name="Kuo A."/>
            <person name="LaButti K."/>
            <person name="Larrondo L.F."/>
            <person name="Lindquist E."/>
            <person name="Ling A."/>
            <person name="Lombard V."/>
            <person name="Lucas S."/>
            <person name="Lundell T."/>
            <person name="Martin R."/>
            <person name="McLaughlin D.J."/>
            <person name="Morgenstern I."/>
            <person name="Morin E."/>
            <person name="Murat C."/>
            <person name="Nagy L.G."/>
            <person name="Nolan M."/>
            <person name="Ohm R.A."/>
            <person name="Patyshakuliyeva A."/>
            <person name="Rokas A."/>
            <person name="Ruiz-Duenas F.J."/>
            <person name="Sabat G."/>
            <person name="Salamov A."/>
            <person name="Samejima M."/>
            <person name="Schmutz J."/>
            <person name="Slot J.C."/>
            <person name="St John F."/>
            <person name="Stenlid J."/>
            <person name="Sun H."/>
            <person name="Sun S."/>
            <person name="Syed K."/>
            <person name="Tsang A."/>
            <person name="Wiebenga A."/>
            <person name="Young D."/>
            <person name="Pisabarro A."/>
            <person name="Eastwood D.C."/>
            <person name="Martin F."/>
            <person name="Cullen D."/>
            <person name="Grigoriev I.V."/>
            <person name="Hibbett D.S."/>
        </authorList>
    </citation>
    <scope>NUCLEOTIDE SEQUENCE [LARGE SCALE GENOMIC DNA]</scope>
    <source>
        <strain evidence="7 8">MD-104</strain>
    </source>
</reference>
<comment type="similarity">
    <text evidence="2">Belongs to the Mediator complex subunit 27 family.</text>
</comment>
<dbReference type="STRING" id="742152.A0A2H3K5Y2"/>
<comment type="subcellular location">
    <subcellularLocation>
        <location evidence="1">Nucleus</location>
    </subcellularLocation>
</comment>
<evidence type="ECO:0000256" key="3">
    <source>
        <dbReference type="ARBA" id="ARBA00023015"/>
    </source>
</evidence>
<evidence type="ECO:0000256" key="1">
    <source>
        <dbReference type="ARBA" id="ARBA00004123"/>
    </source>
</evidence>
<accession>A0A2H3K5Y2</accession>
<dbReference type="GO" id="GO:0016592">
    <property type="term" value="C:mediator complex"/>
    <property type="evidence" value="ECO:0007669"/>
    <property type="project" value="InterPro"/>
</dbReference>
<evidence type="ECO:0000256" key="6">
    <source>
        <dbReference type="SAM" id="MobiDB-lite"/>
    </source>
</evidence>
<dbReference type="EMBL" id="KB468146">
    <property type="protein sequence ID" value="PCH43837.1"/>
    <property type="molecule type" value="Genomic_DNA"/>
</dbReference>
<dbReference type="OMA" id="GRWECRH"/>
<keyword evidence="8" id="KW-1185">Reference proteome</keyword>
<evidence type="ECO:0000313" key="8">
    <source>
        <dbReference type="Proteomes" id="UP000218811"/>
    </source>
</evidence>
<dbReference type="Pfam" id="PF11571">
    <property type="entry name" value="Med27"/>
    <property type="match status" value="1"/>
</dbReference>
<gene>
    <name evidence="7" type="ORF">WOLCODRAFT_132985</name>
</gene>
<evidence type="ECO:0000256" key="5">
    <source>
        <dbReference type="ARBA" id="ARBA00023242"/>
    </source>
</evidence>
<dbReference type="Proteomes" id="UP000218811">
    <property type="component" value="Unassembled WGS sequence"/>
</dbReference>
<dbReference type="AlphaFoldDB" id="A0A2H3K5Y2"/>
<evidence type="ECO:0000256" key="4">
    <source>
        <dbReference type="ARBA" id="ARBA00023163"/>
    </source>
</evidence>
<keyword evidence="5" id="KW-0539">Nucleus</keyword>
<dbReference type="OrthoDB" id="10261040at2759"/>
<keyword evidence="3" id="KW-0805">Transcription regulation</keyword>
<evidence type="ECO:0000313" key="7">
    <source>
        <dbReference type="EMBL" id="PCH43837.1"/>
    </source>
</evidence>
<evidence type="ECO:0000256" key="2">
    <source>
        <dbReference type="ARBA" id="ARBA00008048"/>
    </source>
</evidence>
<keyword evidence="4" id="KW-0804">Transcription</keyword>
<feature type="region of interest" description="Disordered" evidence="6">
    <location>
        <begin position="99"/>
        <end position="150"/>
    </location>
</feature>
<sequence length="325" mass="35965">MAVENGVQKTFFAQGGVVELDAPSTLPQLQSRIQTLKDLQARLQTLRRIPAQLLRPPANLDATLTFLSPPDALRHEVHELKQLKELVCSKPVQDALVAARDSAQRDKLSAPAPRRENRKRKRAPSPESPPVYVPVQPKSTTPFPPLYDTAPPTRLSELQEYVREYNRAHSDVQLRLLSRQLECPLAARLLIPDVAVIYLVLNVNPDNRESLIVENITAFGPREQKPPHSQSEFLVYQRLSQQLAKTLQAAPTAPLAAVLDLLAAYRDLFLTRCCACQRILSAEGHVPPVARVWTDAGTGAADGSAPRAAAASPVWEPWHPACLQR</sequence>
<evidence type="ECO:0008006" key="9">
    <source>
        <dbReference type="Google" id="ProtNLM"/>
    </source>
</evidence>
<organism evidence="7 8">
    <name type="scientific">Wolfiporia cocos (strain MD-104)</name>
    <name type="common">Brown rot fungus</name>
    <dbReference type="NCBI Taxonomy" id="742152"/>
    <lineage>
        <taxon>Eukaryota</taxon>
        <taxon>Fungi</taxon>
        <taxon>Dikarya</taxon>
        <taxon>Basidiomycota</taxon>
        <taxon>Agaricomycotina</taxon>
        <taxon>Agaricomycetes</taxon>
        <taxon>Polyporales</taxon>
        <taxon>Phaeolaceae</taxon>
        <taxon>Wolfiporia</taxon>
    </lineage>
</organism>
<proteinExistence type="inferred from homology"/>
<dbReference type="InterPro" id="IPR021627">
    <property type="entry name" value="Mediator_Med27"/>
</dbReference>
<protein>
    <recommendedName>
        <fullName evidence="9">Mediator complex subunit 27</fullName>
    </recommendedName>
</protein>
<name>A0A2H3K5Y2_WOLCO</name>